<dbReference type="Proteomes" id="UP000433788">
    <property type="component" value="Unassembled WGS sequence"/>
</dbReference>
<dbReference type="CDD" id="cd00448">
    <property type="entry name" value="YjgF_YER057c_UK114_family"/>
    <property type="match status" value="1"/>
</dbReference>
<dbReference type="RefSeq" id="WP_153719092.1">
    <property type="nucleotide sequence ID" value="NZ_WJPP01000002.1"/>
</dbReference>
<dbReference type="SUPFAM" id="SSF55298">
    <property type="entry name" value="YjgF-like"/>
    <property type="match status" value="1"/>
</dbReference>
<comment type="similarity">
    <text evidence="1">Belongs to the RutC family.</text>
</comment>
<dbReference type="PANTHER" id="PTHR11803">
    <property type="entry name" value="2-IMINOBUTANOATE/2-IMINOPROPANOATE DEAMINASE RIDA"/>
    <property type="match status" value="1"/>
</dbReference>
<dbReference type="Pfam" id="PF01042">
    <property type="entry name" value="Ribonuc_L-PSP"/>
    <property type="match status" value="1"/>
</dbReference>
<dbReference type="FunFam" id="3.30.1330.40:FF:000001">
    <property type="entry name" value="L-PSP family endoribonuclease"/>
    <property type="match status" value="1"/>
</dbReference>
<proteinExistence type="inferred from homology"/>
<gene>
    <name evidence="2" type="ORF">GH984_04985</name>
</gene>
<keyword evidence="3" id="KW-1185">Reference proteome</keyword>
<dbReference type="InterPro" id="IPR006056">
    <property type="entry name" value="RidA"/>
</dbReference>
<sequence>MARKIIQTDQAPAAIGPYSQAVRVGDLVFLSGQIPLDPITMEMVGPDIEAQTIRVFENLSNLCMAAGGGLEDIVKLTIFLTDLGHFATVNQLMAEYFSEPYPARAAIGVAALPRQAMVEVEAIMSLADQA</sequence>
<evidence type="ECO:0000313" key="2">
    <source>
        <dbReference type="EMBL" id="MRH78055.1"/>
    </source>
</evidence>
<accession>A0A6N7QNF6</accession>
<dbReference type="NCBIfam" id="TIGR00004">
    <property type="entry name" value="Rid family detoxifying hydrolase"/>
    <property type="match status" value="1"/>
</dbReference>
<name>A0A6N7QNF6_9GAMM</name>
<dbReference type="AlphaFoldDB" id="A0A6N7QNF6"/>
<reference evidence="2 3" key="1">
    <citation type="submission" date="2019-11" db="EMBL/GenBank/DDBJ databases">
        <authorList>
            <person name="Zhang X.Y."/>
        </authorList>
    </citation>
    <scope>NUCLEOTIDE SEQUENCE [LARGE SCALE GENOMIC DNA]</scope>
    <source>
        <strain evidence="2 3">C176</strain>
    </source>
</reference>
<evidence type="ECO:0000256" key="1">
    <source>
        <dbReference type="ARBA" id="ARBA00010552"/>
    </source>
</evidence>
<dbReference type="InterPro" id="IPR006175">
    <property type="entry name" value="YjgF/YER057c/UK114"/>
</dbReference>
<dbReference type="GO" id="GO:0019239">
    <property type="term" value="F:deaminase activity"/>
    <property type="evidence" value="ECO:0007669"/>
    <property type="project" value="TreeGrafter"/>
</dbReference>
<evidence type="ECO:0000313" key="3">
    <source>
        <dbReference type="Proteomes" id="UP000433788"/>
    </source>
</evidence>
<protein>
    <submittedName>
        <fullName evidence="2">RidA family protein</fullName>
    </submittedName>
</protein>
<comment type="caution">
    <text evidence="2">The sequence shown here is derived from an EMBL/GenBank/DDBJ whole genome shotgun (WGS) entry which is preliminary data.</text>
</comment>
<dbReference type="Gene3D" id="3.30.1330.40">
    <property type="entry name" value="RutC-like"/>
    <property type="match status" value="1"/>
</dbReference>
<dbReference type="PANTHER" id="PTHR11803:SF39">
    <property type="entry name" value="2-IMINOBUTANOATE_2-IMINOPROPANOATE DEAMINASE"/>
    <property type="match status" value="1"/>
</dbReference>
<organism evidence="2 3">
    <name type="scientific">Spiribacter salilacus</name>
    <dbReference type="NCBI Taxonomy" id="2664894"/>
    <lineage>
        <taxon>Bacteria</taxon>
        <taxon>Pseudomonadati</taxon>
        <taxon>Pseudomonadota</taxon>
        <taxon>Gammaproteobacteria</taxon>
        <taxon>Chromatiales</taxon>
        <taxon>Ectothiorhodospiraceae</taxon>
        <taxon>Spiribacter</taxon>
    </lineage>
</organism>
<dbReference type="InterPro" id="IPR035959">
    <property type="entry name" value="RutC-like_sf"/>
</dbReference>
<dbReference type="GO" id="GO:0005829">
    <property type="term" value="C:cytosol"/>
    <property type="evidence" value="ECO:0007669"/>
    <property type="project" value="TreeGrafter"/>
</dbReference>
<dbReference type="EMBL" id="WJPP01000002">
    <property type="protein sequence ID" value="MRH78055.1"/>
    <property type="molecule type" value="Genomic_DNA"/>
</dbReference>